<evidence type="ECO:0000313" key="4">
    <source>
        <dbReference type="Proteomes" id="UP000037460"/>
    </source>
</evidence>
<dbReference type="InterPro" id="IPR053250">
    <property type="entry name" value="Glycosyltransferase_77"/>
</dbReference>
<dbReference type="InterPro" id="IPR005069">
    <property type="entry name" value="Nucl-diP-sugar_transferase"/>
</dbReference>
<dbReference type="GO" id="GO:0005794">
    <property type="term" value="C:Golgi apparatus"/>
    <property type="evidence" value="ECO:0007669"/>
    <property type="project" value="TreeGrafter"/>
</dbReference>
<dbReference type="Pfam" id="PF03407">
    <property type="entry name" value="Nucleotid_trans"/>
    <property type="match status" value="1"/>
</dbReference>
<keyword evidence="1" id="KW-0472">Membrane</keyword>
<dbReference type="PANTHER" id="PTHR46936">
    <property type="entry name" value="ARABINOSYLTRANSFERASE XEG113"/>
    <property type="match status" value="1"/>
</dbReference>
<keyword evidence="1" id="KW-1133">Transmembrane helix</keyword>
<proteinExistence type="predicted"/>
<evidence type="ECO:0000256" key="1">
    <source>
        <dbReference type="SAM" id="Phobius"/>
    </source>
</evidence>
<evidence type="ECO:0000259" key="2">
    <source>
        <dbReference type="Pfam" id="PF03407"/>
    </source>
</evidence>
<keyword evidence="3" id="KW-0808">Transferase</keyword>
<keyword evidence="1" id="KW-0812">Transmembrane</keyword>
<dbReference type="EMBL" id="JWZX01003338">
    <property type="protein sequence ID" value="KOO21750.1"/>
    <property type="molecule type" value="Genomic_DNA"/>
</dbReference>
<reference evidence="4" key="1">
    <citation type="journal article" date="2015" name="PLoS Genet.">
        <title>Genome Sequence and Transcriptome Analyses of Chrysochromulina tobin: Metabolic Tools for Enhanced Algal Fitness in the Prominent Order Prymnesiales (Haptophyceae).</title>
        <authorList>
            <person name="Hovde B.T."/>
            <person name="Deodato C.R."/>
            <person name="Hunsperger H.M."/>
            <person name="Ryken S.A."/>
            <person name="Yost W."/>
            <person name="Jha R.K."/>
            <person name="Patterson J."/>
            <person name="Monnat R.J. Jr."/>
            <person name="Barlow S.B."/>
            <person name="Starkenburg S.R."/>
            <person name="Cattolico R.A."/>
        </authorList>
    </citation>
    <scope>NUCLEOTIDE SEQUENCE</scope>
    <source>
        <strain evidence="4">CCMP291</strain>
    </source>
</reference>
<dbReference type="OrthoDB" id="540503at2759"/>
<dbReference type="AlphaFoldDB" id="A0A0M0J5I3"/>
<feature type="transmembrane region" description="Helical" evidence="1">
    <location>
        <begin position="40"/>
        <end position="60"/>
    </location>
</feature>
<organism evidence="3 4">
    <name type="scientific">Chrysochromulina tobinii</name>
    <dbReference type="NCBI Taxonomy" id="1460289"/>
    <lineage>
        <taxon>Eukaryota</taxon>
        <taxon>Haptista</taxon>
        <taxon>Haptophyta</taxon>
        <taxon>Prymnesiophyceae</taxon>
        <taxon>Prymnesiales</taxon>
        <taxon>Chrysochromulinaceae</taxon>
        <taxon>Chrysochromulina</taxon>
    </lineage>
</organism>
<evidence type="ECO:0000313" key="3">
    <source>
        <dbReference type="EMBL" id="KOO21750.1"/>
    </source>
</evidence>
<protein>
    <submittedName>
        <fullName evidence="3">Glycosyltransferase family 77 protein</fullName>
    </submittedName>
</protein>
<dbReference type="Proteomes" id="UP000037460">
    <property type="component" value="Unassembled WGS sequence"/>
</dbReference>
<dbReference type="PANTHER" id="PTHR46936:SF1">
    <property type="entry name" value="ARABINOSYLTRANSFERASE XEG113"/>
    <property type="match status" value="1"/>
</dbReference>
<keyword evidence="4" id="KW-1185">Reference proteome</keyword>
<gene>
    <name evidence="3" type="ORF">Ctob_001316</name>
</gene>
<name>A0A0M0J5I3_9EUKA</name>
<dbReference type="GO" id="GO:0052636">
    <property type="term" value="F:arabinosyltransferase activity"/>
    <property type="evidence" value="ECO:0007669"/>
    <property type="project" value="TreeGrafter"/>
</dbReference>
<sequence>MCFKRKNDWDQVLFGQVLQMDSEHAVDKNRLRKMYKKSDGTHVMAGVLPVALFASGHTFFVSRMAHLMHEHPYMVHTTFQYGGAQGKRHRLRESMMWEDDHEYYTGQFLVYEPDLPYKMVYPNGGKVGPDGTQDFKLRGSVEQHFALVHHQLTQMRNAFALAKELGRILILPRLVCGLDRWWAPHQGIIPGSAARLPLLECPADHVIDLERIGKPELVLRESSMLCNPRTPAAVLSSQRNVSVAGVPRVAADGSDAAVAREVGQQLVAQLKADHGSAKVLRLRTPPPDYRALLPANKVDAFENVMRGYSSLWCCSNPPGGRGAGHIWYDFLWDVLPHRDRFGRTFDTKNPWYPKMGP</sequence>
<comment type="caution">
    <text evidence="3">The sequence shown here is derived from an EMBL/GenBank/DDBJ whole genome shotgun (WGS) entry which is preliminary data.</text>
</comment>
<accession>A0A0M0J5I3</accession>
<feature type="domain" description="Nucleotide-diphospho-sugar transferase" evidence="2">
    <location>
        <begin position="6"/>
        <end position="91"/>
    </location>
</feature>